<organism evidence="3 4">
    <name type="scientific">Mycolicibacterium mageritense</name>
    <name type="common">Mycobacterium mageritense</name>
    <dbReference type="NCBI Taxonomy" id="53462"/>
    <lineage>
        <taxon>Bacteria</taxon>
        <taxon>Bacillati</taxon>
        <taxon>Actinomycetota</taxon>
        <taxon>Actinomycetes</taxon>
        <taxon>Mycobacteriales</taxon>
        <taxon>Mycobacteriaceae</taxon>
        <taxon>Mycolicibacterium</taxon>
    </lineage>
</organism>
<dbReference type="Pfam" id="PF14606">
    <property type="entry name" value="Lipase_GDSL_3"/>
    <property type="match status" value="1"/>
</dbReference>
<dbReference type="Gene3D" id="2.60.120.260">
    <property type="entry name" value="Galactose-binding domain-like"/>
    <property type="match status" value="1"/>
</dbReference>
<dbReference type="Pfam" id="PF21181">
    <property type="entry name" value="SsfX3_N"/>
    <property type="match status" value="1"/>
</dbReference>
<dbReference type="InterPro" id="IPR036514">
    <property type="entry name" value="SGNH_hydro_sf"/>
</dbReference>
<gene>
    <name evidence="3" type="ORF">hbim_05917</name>
</gene>
<evidence type="ECO:0008006" key="5">
    <source>
        <dbReference type="Google" id="ProtNLM"/>
    </source>
</evidence>
<dbReference type="SUPFAM" id="SSF52266">
    <property type="entry name" value="SGNH hydrolase"/>
    <property type="match status" value="1"/>
</dbReference>
<feature type="domain" description="SGNH hydrolase-type esterase" evidence="1">
    <location>
        <begin position="220"/>
        <end position="320"/>
    </location>
</feature>
<dbReference type="InterPro" id="IPR048977">
    <property type="entry name" value="SsfX3-like_N"/>
</dbReference>
<dbReference type="EMBL" id="AP027452">
    <property type="protein sequence ID" value="BDY31959.1"/>
    <property type="molecule type" value="Genomic_DNA"/>
</dbReference>
<dbReference type="AlphaFoldDB" id="A0AAI8XNR3"/>
<accession>A0AAI8XNR3</accession>
<proteinExistence type="predicted"/>
<sequence length="434" mass="46372">MLLGRGKSQLSSQVHLVRDLFRGGGSDVGRAPSIRRAGLTRVAWGTTSRSLAIISHPITIELFRGLAELEDTGRGQLPHRLPRTARAQCDDPQLLSAEAQPSGVRVAVRTAATAIELDLLRTRVVLTGVPPRADGAVDLLVDGRRVQHATVYGGDLVRIDPATGATEMEQGEVATLRFDGLAPQDKTVELWLPHYERVELMALRTDAPIAAAASERPIWVHQGSSISQGSNAATPSTTWPALAAAQANLDLVNLGFSGSAMLDPFVARAIRDHPADLISVKIGINLVNSDLMRQRAFGPAVHGFLDTIRDGHPTTPIVVIGPLHCPIHETTPGPGSFDGEALAAGTIRFIALGDPADAEVPNAGLRRLTLKGIRAQLTEIMARRQTDDPSLSYVDGLDLYGPGDEAAYPLPDNLHPDAATHRLIAERFVALALR</sequence>
<evidence type="ECO:0000313" key="4">
    <source>
        <dbReference type="Proteomes" id="UP001241092"/>
    </source>
</evidence>
<evidence type="ECO:0000259" key="2">
    <source>
        <dbReference type="Pfam" id="PF21181"/>
    </source>
</evidence>
<feature type="domain" description="SsfX3-like N-terminal" evidence="2">
    <location>
        <begin position="63"/>
        <end position="197"/>
    </location>
</feature>
<dbReference type="Gene3D" id="3.40.50.1110">
    <property type="entry name" value="SGNH hydrolase"/>
    <property type="match status" value="1"/>
</dbReference>
<dbReference type="InterPro" id="IPR013830">
    <property type="entry name" value="SGNH_hydro"/>
</dbReference>
<name>A0AAI8XNR3_MYCME</name>
<evidence type="ECO:0000259" key="1">
    <source>
        <dbReference type="Pfam" id="PF14606"/>
    </source>
</evidence>
<reference evidence="3" key="1">
    <citation type="submission" date="2023-03" db="EMBL/GenBank/DDBJ databases">
        <title>Draft genome sequence of a Mycolicibacterium mageritense strain H4_3_1 isolated from a hybrid biological-inorganic system reactor.</title>
        <authorList>
            <person name="Feng X."/>
            <person name="Kazama D."/>
            <person name="Sato K."/>
            <person name="Kobayashi H."/>
        </authorList>
    </citation>
    <scope>NUCLEOTIDE SEQUENCE</scope>
    <source>
        <strain evidence="3">H4_3_1</strain>
    </source>
</reference>
<protein>
    <recommendedName>
        <fullName evidence="5">Lipase</fullName>
    </recommendedName>
</protein>
<evidence type="ECO:0000313" key="3">
    <source>
        <dbReference type="EMBL" id="BDY31959.1"/>
    </source>
</evidence>
<dbReference type="Proteomes" id="UP001241092">
    <property type="component" value="Chromosome"/>
</dbReference>